<accession>A0AAV4M9J4</accession>
<dbReference type="Proteomes" id="UP001054837">
    <property type="component" value="Unassembled WGS sequence"/>
</dbReference>
<keyword evidence="3" id="KW-1185">Reference proteome</keyword>
<evidence type="ECO:0000256" key="1">
    <source>
        <dbReference type="SAM" id="MobiDB-lite"/>
    </source>
</evidence>
<reference evidence="2 3" key="1">
    <citation type="submission" date="2021-06" db="EMBL/GenBank/DDBJ databases">
        <title>Caerostris darwini draft genome.</title>
        <authorList>
            <person name="Kono N."/>
            <person name="Arakawa K."/>
        </authorList>
    </citation>
    <scope>NUCLEOTIDE SEQUENCE [LARGE SCALE GENOMIC DNA]</scope>
</reference>
<proteinExistence type="predicted"/>
<evidence type="ECO:0000313" key="2">
    <source>
        <dbReference type="EMBL" id="GIX68822.1"/>
    </source>
</evidence>
<feature type="compositionally biased region" description="Polar residues" evidence="1">
    <location>
        <begin position="33"/>
        <end position="46"/>
    </location>
</feature>
<dbReference type="AlphaFoldDB" id="A0AAV4M9J4"/>
<evidence type="ECO:0000313" key="3">
    <source>
        <dbReference type="Proteomes" id="UP001054837"/>
    </source>
</evidence>
<sequence length="99" mass="10986">MSSNHEDERDKSTSVDKCNSCKRCRPLPMGDSRTGNRSETNLSQMKTRARGPPKIQMTLFDGVSSSQFVTGNRGAIVPRHPSSVPRHLLDVPPHSCSFF</sequence>
<gene>
    <name evidence="2" type="ORF">CDAR_122441</name>
</gene>
<feature type="region of interest" description="Disordered" evidence="1">
    <location>
        <begin position="1"/>
        <end position="53"/>
    </location>
</feature>
<protein>
    <submittedName>
        <fullName evidence="2">Uncharacterized protein</fullName>
    </submittedName>
</protein>
<organism evidence="2 3">
    <name type="scientific">Caerostris darwini</name>
    <dbReference type="NCBI Taxonomy" id="1538125"/>
    <lineage>
        <taxon>Eukaryota</taxon>
        <taxon>Metazoa</taxon>
        <taxon>Ecdysozoa</taxon>
        <taxon>Arthropoda</taxon>
        <taxon>Chelicerata</taxon>
        <taxon>Arachnida</taxon>
        <taxon>Araneae</taxon>
        <taxon>Araneomorphae</taxon>
        <taxon>Entelegynae</taxon>
        <taxon>Araneoidea</taxon>
        <taxon>Araneidae</taxon>
        <taxon>Caerostris</taxon>
    </lineage>
</organism>
<dbReference type="EMBL" id="BPLQ01000204">
    <property type="protein sequence ID" value="GIX68822.1"/>
    <property type="molecule type" value="Genomic_DNA"/>
</dbReference>
<feature type="compositionally biased region" description="Basic and acidic residues" evidence="1">
    <location>
        <begin position="1"/>
        <end position="14"/>
    </location>
</feature>
<comment type="caution">
    <text evidence="2">The sequence shown here is derived from an EMBL/GenBank/DDBJ whole genome shotgun (WGS) entry which is preliminary data.</text>
</comment>
<name>A0AAV4M9J4_9ARAC</name>